<dbReference type="PROSITE" id="PS01124">
    <property type="entry name" value="HTH_ARAC_FAMILY_2"/>
    <property type="match status" value="1"/>
</dbReference>
<dbReference type="STRING" id="310781.SAMN05216259_11217"/>
<evidence type="ECO:0000256" key="1">
    <source>
        <dbReference type="ARBA" id="ARBA00023015"/>
    </source>
</evidence>
<dbReference type="GO" id="GO:0043565">
    <property type="term" value="F:sequence-specific DNA binding"/>
    <property type="evidence" value="ECO:0007669"/>
    <property type="project" value="InterPro"/>
</dbReference>
<evidence type="ECO:0000256" key="2">
    <source>
        <dbReference type="ARBA" id="ARBA00023125"/>
    </source>
</evidence>
<keyword evidence="3" id="KW-0804">Transcription</keyword>
<accession>A0A1H0M076</accession>
<dbReference type="Pfam" id="PF12833">
    <property type="entry name" value="HTH_18"/>
    <property type="match status" value="1"/>
</dbReference>
<dbReference type="Gene3D" id="1.10.10.60">
    <property type="entry name" value="Homeodomain-like"/>
    <property type="match status" value="2"/>
</dbReference>
<evidence type="ECO:0000256" key="3">
    <source>
        <dbReference type="ARBA" id="ARBA00023163"/>
    </source>
</evidence>
<dbReference type="InterPro" id="IPR018060">
    <property type="entry name" value="HTH_AraC"/>
</dbReference>
<dbReference type="PANTHER" id="PTHR46796">
    <property type="entry name" value="HTH-TYPE TRANSCRIPTIONAL ACTIVATOR RHAS-RELATED"/>
    <property type="match status" value="1"/>
</dbReference>
<keyword evidence="6" id="KW-1185">Reference proteome</keyword>
<dbReference type="GO" id="GO:0003700">
    <property type="term" value="F:DNA-binding transcription factor activity"/>
    <property type="evidence" value="ECO:0007669"/>
    <property type="project" value="InterPro"/>
</dbReference>
<proteinExistence type="predicted"/>
<evidence type="ECO:0000313" key="5">
    <source>
        <dbReference type="EMBL" id="SDO73872.1"/>
    </source>
</evidence>
<dbReference type="Proteomes" id="UP000199341">
    <property type="component" value="Unassembled WGS sequence"/>
</dbReference>
<name>A0A1H0M076_9ACTN</name>
<keyword evidence="1" id="KW-0805">Transcription regulation</keyword>
<dbReference type="AlphaFoldDB" id="A0A1H0M076"/>
<dbReference type="InterPro" id="IPR050204">
    <property type="entry name" value="AraC_XylS_family_regulators"/>
</dbReference>
<protein>
    <submittedName>
        <fullName evidence="5">Helix-turn-helix domain-containing protein</fullName>
    </submittedName>
</protein>
<dbReference type="SMART" id="SM00342">
    <property type="entry name" value="HTH_ARAC"/>
    <property type="match status" value="1"/>
</dbReference>
<organism evidence="5 6">
    <name type="scientific">Actinacidiphila guanduensis</name>
    <dbReference type="NCBI Taxonomy" id="310781"/>
    <lineage>
        <taxon>Bacteria</taxon>
        <taxon>Bacillati</taxon>
        <taxon>Actinomycetota</taxon>
        <taxon>Actinomycetes</taxon>
        <taxon>Kitasatosporales</taxon>
        <taxon>Streptomycetaceae</taxon>
        <taxon>Actinacidiphila</taxon>
    </lineage>
</organism>
<evidence type="ECO:0000259" key="4">
    <source>
        <dbReference type="PROSITE" id="PS01124"/>
    </source>
</evidence>
<dbReference type="SUPFAM" id="SSF46689">
    <property type="entry name" value="Homeodomain-like"/>
    <property type="match status" value="1"/>
</dbReference>
<dbReference type="InterPro" id="IPR009057">
    <property type="entry name" value="Homeodomain-like_sf"/>
</dbReference>
<feature type="domain" description="HTH araC/xylS-type" evidence="4">
    <location>
        <begin position="1"/>
        <end position="88"/>
    </location>
</feature>
<sequence>MTAFPGLAELAAATGSRPFALLRAFKRAYGLPPHAWLTGERVRTARTLLDAGTAPADAAAAVGFADQSHLSRHFSRILGVSPGAYQRERRKARTV</sequence>
<reference evidence="5 6" key="1">
    <citation type="submission" date="2016-10" db="EMBL/GenBank/DDBJ databases">
        <authorList>
            <person name="de Groot N.N."/>
        </authorList>
    </citation>
    <scope>NUCLEOTIDE SEQUENCE [LARGE SCALE GENOMIC DNA]</scope>
    <source>
        <strain evidence="5 6">CGMCC 4.2022</strain>
    </source>
</reference>
<evidence type="ECO:0000313" key="6">
    <source>
        <dbReference type="Proteomes" id="UP000199341"/>
    </source>
</evidence>
<dbReference type="EMBL" id="FNIE01000012">
    <property type="protein sequence ID" value="SDO73872.1"/>
    <property type="molecule type" value="Genomic_DNA"/>
</dbReference>
<gene>
    <name evidence="5" type="ORF">SAMN05216259_11217</name>
</gene>
<dbReference type="PANTHER" id="PTHR46796:SF2">
    <property type="entry name" value="TRANSCRIPTIONAL REGULATORY PROTEIN"/>
    <property type="match status" value="1"/>
</dbReference>
<keyword evidence="2" id="KW-0238">DNA-binding</keyword>